<dbReference type="PANTHER" id="PTHR22683:SF1">
    <property type="entry name" value="TYPE VII SECRETION SYSTEM PROTEIN ESSC"/>
    <property type="match status" value="1"/>
</dbReference>
<feature type="domain" description="FtsK" evidence="6">
    <location>
        <begin position="258"/>
        <end position="442"/>
    </location>
</feature>
<name>A0A9E8MK00_9MICO</name>
<dbReference type="AlphaFoldDB" id="A0A9E8MK00"/>
<evidence type="ECO:0000313" key="8">
    <source>
        <dbReference type="Proteomes" id="UP001164706"/>
    </source>
</evidence>
<dbReference type="InterPro" id="IPR003593">
    <property type="entry name" value="AAA+_ATPase"/>
</dbReference>
<dbReference type="PANTHER" id="PTHR22683">
    <property type="entry name" value="SPORULATION PROTEIN RELATED"/>
    <property type="match status" value="1"/>
</dbReference>
<sequence>MPFPLIAVIAPLLGAVVIGLLVRSPFVLVFAVLSPLIALATMADGRRQARRHRREERERFEREVVEYEREIERAHAAERLEVDRALPPPWAAGAGSPGAPHLPVRIGVAPRPSRCAPDAPRALPADADGDRLRALHERAAVHPWLPVGLPPGPVVVEGRGTAADNLRRLVTAAPGTTLVTGPSEAASAVTVRSATSARLQVPGAIGIDLRLEPVTALEIELIRPVEAESALPSSVRVAELPSPSPQRPGRIPIGVGVEGPVHLDLVADGPHALIGGTTGSGKSELLRTLVLGWASAAAPREHSVLLVDFKGGAAFTGLAALPHVVGLMTDLAPEAAERALRSLRAELRRRERLLLEHGCRDIAELPRGVLSRMLVVVDEYAALVESVEELPALFADLSARGRSLGIHLVLCTQRPAGVVRDAVLANCSIRILFRVTAASDSRALLGAPAAGIEAAPIGRAVVAAGGGSAVVQIARIEEGDIVVVADRHRAAPAPDRPWLEALPAVIPMPLDEAGGSRGDRVLPAGAASLDEGGGWAFGVLDQPDEQRRAIARWDPRRDGALLVVGATGSGRSRALGALAFSAAGGGAPVTVLPIEPAAAWAVLGAIVDGRPIAPPREAAGGDPAGLLLIDDLDALLAAAGDATPALLDRLDGAIRILRARGGGLAASVRALTGLPASAASRFDSVLLMRAASLEEHRLAGGAGPWNRDAPPGRGRWHGTLVQVGLSPVPLPEPAADPIEEWTPPAAPIAVVTARPRAVLARLAESGISASSDPGALAAATVDLEHPAVRARAAAVVAADAETWQSAWGALSAARREGAIVLADVTEAEVRLLLGHRTAPPPRRLGASAEVWIAEAGEPLRRARWSALGAAAAPEH</sequence>
<dbReference type="GO" id="GO:0003677">
    <property type="term" value="F:DNA binding"/>
    <property type="evidence" value="ECO:0007669"/>
    <property type="project" value="InterPro"/>
</dbReference>
<evidence type="ECO:0000313" key="7">
    <source>
        <dbReference type="EMBL" id="WAB80970.1"/>
    </source>
</evidence>
<organism evidence="7 8">
    <name type="scientific">Microcella daejeonensis</name>
    <dbReference type="NCBI Taxonomy" id="2994971"/>
    <lineage>
        <taxon>Bacteria</taxon>
        <taxon>Bacillati</taxon>
        <taxon>Actinomycetota</taxon>
        <taxon>Actinomycetes</taxon>
        <taxon>Micrococcales</taxon>
        <taxon>Microbacteriaceae</taxon>
        <taxon>Microcella</taxon>
    </lineage>
</organism>
<feature type="transmembrane region" description="Helical" evidence="5">
    <location>
        <begin position="24"/>
        <end position="43"/>
    </location>
</feature>
<evidence type="ECO:0000256" key="5">
    <source>
        <dbReference type="SAM" id="Phobius"/>
    </source>
</evidence>
<proteinExistence type="predicted"/>
<feature type="coiled-coil region" evidence="4">
    <location>
        <begin position="50"/>
        <end position="77"/>
    </location>
</feature>
<keyword evidence="1 3" id="KW-0547">Nucleotide-binding</keyword>
<dbReference type="KEGG" id="mdb:OVN18_10445"/>
<evidence type="ECO:0000256" key="4">
    <source>
        <dbReference type="SAM" id="Coils"/>
    </source>
</evidence>
<dbReference type="Pfam" id="PF01580">
    <property type="entry name" value="FtsK_SpoIIIE"/>
    <property type="match status" value="1"/>
</dbReference>
<feature type="binding site" evidence="3">
    <location>
        <begin position="276"/>
        <end position="283"/>
    </location>
    <ligand>
        <name>ATP</name>
        <dbReference type="ChEBI" id="CHEBI:30616"/>
    </ligand>
</feature>
<evidence type="ECO:0000256" key="3">
    <source>
        <dbReference type="PROSITE-ProRule" id="PRU00289"/>
    </source>
</evidence>
<keyword evidence="8" id="KW-1185">Reference proteome</keyword>
<keyword evidence="4" id="KW-0175">Coiled coil</keyword>
<dbReference type="PROSITE" id="PS50901">
    <property type="entry name" value="FTSK"/>
    <property type="match status" value="1"/>
</dbReference>
<keyword evidence="5" id="KW-0472">Membrane</keyword>
<evidence type="ECO:0000256" key="1">
    <source>
        <dbReference type="ARBA" id="ARBA00022741"/>
    </source>
</evidence>
<gene>
    <name evidence="7" type="ORF">OVN18_10445</name>
</gene>
<keyword evidence="5" id="KW-1133">Transmembrane helix</keyword>
<dbReference type="SMART" id="SM00382">
    <property type="entry name" value="AAA"/>
    <property type="match status" value="2"/>
</dbReference>
<evidence type="ECO:0000259" key="6">
    <source>
        <dbReference type="PROSITE" id="PS50901"/>
    </source>
</evidence>
<dbReference type="Gene3D" id="3.40.50.300">
    <property type="entry name" value="P-loop containing nucleotide triphosphate hydrolases"/>
    <property type="match status" value="2"/>
</dbReference>
<dbReference type="InterPro" id="IPR002543">
    <property type="entry name" value="FtsK_dom"/>
</dbReference>
<reference evidence="7" key="1">
    <citation type="submission" date="2022-11" db="EMBL/GenBank/DDBJ databases">
        <title>Description of Microcella daejonensis nov. sp, isolated from riverside soil.</title>
        <authorList>
            <person name="Molina K.M."/>
            <person name="Kim S.B."/>
        </authorList>
    </citation>
    <scope>NUCLEOTIDE SEQUENCE</scope>
    <source>
        <strain evidence="7">MMS21-STM12</strain>
    </source>
</reference>
<dbReference type="InterPro" id="IPR050206">
    <property type="entry name" value="FtsK/SpoIIIE/SftA"/>
</dbReference>
<dbReference type="SUPFAM" id="SSF52540">
    <property type="entry name" value="P-loop containing nucleoside triphosphate hydrolases"/>
    <property type="match status" value="2"/>
</dbReference>
<keyword evidence="5" id="KW-0812">Transmembrane</keyword>
<dbReference type="Proteomes" id="UP001164706">
    <property type="component" value="Chromosome"/>
</dbReference>
<evidence type="ECO:0000256" key="2">
    <source>
        <dbReference type="ARBA" id="ARBA00022840"/>
    </source>
</evidence>
<protein>
    <submittedName>
        <fullName evidence="7">FtsK/SpoIIIE domain-containing protein</fullName>
    </submittedName>
</protein>
<dbReference type="InterPro" id="IPR027417">
    <property type="entry name" value="P-loop_NTPase"/>
</dbReference>
<dbReference type="RefSeq" id="WP_267780720.1">
    <property type="nucleotide sequence ID" value="NZ_CP113089.1"/>
</dbReference>
<dbReference type="CDD" id="cd01127">
    <property type="entry name" value="TrwB_TraG_TraD_VirD4"/>
    <property type="match status" value="1"/>
</dbReference>
<dbReference type="GO" id="GO:0005524">
    <property type="term" value="F:ATP binding"/>
    <property type="evidence" value="ECO:0007669"/>
    <property type="project" value="UniProtKB-UniRule"/>
</dbReference>
<accession>A0A9E8MK00</accession>
<dbReference type="EMBL" id="CP113089">
    <property type="protein sequence ID" value="WAB80970.1"/>
    <property type="molecule type" value="Genomic_DNA"/>
</dbReference>
<keyword evidence="2 3" id="KW-0067">ATP-binding</keyword>